<comment type="pathway">
    <text evidence="1">Mycotoxin biosynthesis.</text>
</comment>
<dbReference type="PANTHER" id="PTHR33365:SF4">
    <property type="entry name" value="CYCLOCHLOROTINE BIOSYNTHESIS PROTEIN O"/>
    <property type="match status" value="1"/>
</dbReference>
<dbReference type="GO" id="GO:0043386">
    <property type="term" value="P:mycotoxin biosynthetic process"/>
    <property type="evidence" value="ECO:0007669"/>
    <property type="project" value="InterPro"/>
</dbReference>
<protein>
    <submittedName>
        <fullName evidence="4">Uncharacterized protein</fullName>
    </submittedName>
</protein>
<dbReference type="EMBL" id="ML978123">
    <property type="protein sequence ID" value="KAF2102100.1"/>
    <property type="molecule type" value="Genomic_DNA"/>
</dbReference>
<sequence>MKGLTDAKGEYPRVRYAADAYAADNSHRRQGLRPLFWIFPWVTTSLLLLLSLYLSVKEIVRLRTELNTTLRLYHKLDTDIDKFGSFSTGWKTDFGAAKTAIEVERVRFKGSPAFRSDGSVYVPHPGPIDYVGEPSPELDEQWDKLLHNNSFMITEEEARATWPEEWVQAYSKMPEGESGYLVELDMFHTLDCLNEVRKMLYPKYYGAKAEYNEFKDLHKGHCIDQIRQHIMCSGDLTPVPTKSYDVLDGVSVRYVNSNYPHTCRNFDSIRNWVDERVVRYDRERNMKKLMHGDY</sequence>
<evidence type="ECO:0000313" key="4">
    <source>
        <dbReference type="EMBL" id="KAF2102100.1"/>
    </source>
</evidence>
<comment type="caution">
    <text evidence="4">The sequence shown here is derived from an EMBL/GenBank/DDBJ whole genome shotgun (WGS) entry which is preliminary data.</text>
</comment>
<keyword evidence="3" id="KW-0472">Membrane</keyword>
<dbReference type="Pfam" id="PF11807">
    <property type="entry name" value="UstYa"/>
    <property type="match status" value="1"/>
</dbReference>
<accession>A0A9P4M9H0</accession>
<name>A0A9P4M9H0_9PEZI</name>
<dbReference type="PANTHER" id="PTHR33365">
    <property type="entry name" value="YALI0B05434P"/>
    <property type="match status" value="1"/>
</dbReference>
<evidence type="ECO:0000256" key="2">
    <source>
        <dbReference type="ARBA" id="ARBA00035112"/>
    </source>
</evidence>
<proteinExistence type="inferred from homology"/>
<keyword evidence="3" id="KW-1133">Transmembrane helix</keyword>
<organism evidence="4 5">
    <name type="scientific">Rhizodiscina lignyota</name>
    <dbReference type="NCBI Taxonomy" id="1504668"/>
    <lineage>
        <taxon>Eukaryota</taxon>
        <taxon>Fungi</taxon>
        <taxon>Dikarya</taxon>
        <taxon>Ascomycota</taxon>
        <taxon>Pezizomycotina</taxon>
        <taxon>Dothideomycetes</taxon>
        <taxon>Pleosporomycetidae</taxon>
        <taxon>Aulographales</taxon>
        <taxon>Rhizodiscinaceae</taxon>
        <taxon>Rhizodiscina</taxon>
    </lineage>
</organism>
<dbReference type="OrthoDB" id="3687641at2759"/>
<dbReference type="Proteomes" id="UP000799772">
    <property type="component" value="Unassembled WGS sequence"/>
</dbReference>
<comment type="similarity">
    <text evidence="2">Belongs to the ustYa family.</text>
</comment>
<gene>
    <name evidence="4" type="ORF">NA57DRAFT_73537</name>
</gene>
<reference evidence="4" key="1">
    <citation type="journal article" date="2020" name="Stud. Mycol.">
        <title>101 Dothideomycetes genomes: a test case for predicting lifestyles and emergence of pathogens.</title>
        <authorList>
            <person name="Haridas S."/>
            <person name="Albert R."/>
            <person name="Binder M."/>
            <person name="Bloem J."/>
            <person name="Labutti K."/>
            <person name="Salamov A."/>
            <person name="Andreopoulos B."/>
            <person name="Baker S."/>
            <person name="Barry K."/>
            <person name="Bills G."/>
            <person name="Bluhm B."/>
            <person name="Cannon C."/>
            <person name="Castanera R."/>
            <person name="Culley D."/>
            <person name="Daum C."/>
            <person name="Ezra D."/>
            <person name="Gonzalez J."/>
            <person name="Henrissat B."/>
            <person name="Kuo A."/>
            <person name="Liang C."/>
            <person name="Lipzen A."/>
            <person name="Lutzoni F."/>
            <person name="Magnuson J."/>
            <person name="Mondo S."/>
            <person name="Nolan M."/>
            <person name="Ohm R."/>
            <person name="Pangilinan J."/>
            <person name="Park H.-J."/>
            <person name="Ramirez L."/>
            <person name="Alfaro M."/>
            <person name="Sun H."/>
            <person name="Tritt A."/>
            <person name="Yoshinaga Y."/>
            <person name="Zwiers L.-H."/>
            <person name="Turgeon B."/>
            <person name="Goodwin S."/>
            <person name="Spatafora J."/>
            <person name="Crous P."/>
            <person name="Grigoriev I."/>
        </authorList>
    </citation>
    <scope>NUCLEOTIDE SEQUENCE</scope>
    <source>
        <strain evidence="4">CBS 133067</strain>
    </source>
</reference>
<evidence type="ECO:0000313" key="5">
    <source>
        <dbReference type="Proteomes" id="UP000799772"/>
    </source>
</evidence>
<evidence type="ECO:0000256" key="1">
    <source>
        <dbReference type="ARBA" id="ARBA00004685"/>
    </source>
</evidence>
<feature type="transmembrane region" description="Helical" evidence="3">
    <location>
        <begin position="35"/>
        <end position="56"/>
    </location>
</feature>
<dbReference type="InterPro" id="IPR021765">
    <property type="entry name" value="UstYa-like"/>
</dbReference>
<dbReference type="AlphaFoldDB" id="A0A9P4M9H0"/>
<keyword evidence="3" id="KW-0812">Transmembrane</keyword>
<keyword evidence="5" id="KW-1185">Reference proteome</keyword>
<evidence type="ECO:0000256" key="3">
    <source>
        <dbReference type="SAM" id="Phobius"/>
    </source>
</evidence>